<feature type="compositionally biased region" description="Acidic residues" evidence="1">
    <location>
        <begin position="157"/>
        <end position="170"/>
    </location>
</feature>
<dbReference type="EMBL" id="ML993882">
    <property type="protein sequence ID" value="KAF2204188.1"/>
    <property type="molecule type" value="Genomic_DNA"/>
</dbReference>
<feature type="region of interest" description="Disordered" evidence="1">
    <location>
        <begin position="44"/>
        <end position="95"/>
    </location>
</feature>
<name>A0A9P4MYE7_9PLEO</name>
<gene>
    <name evidence="2" type="ORF">GQ43DRAFT_438175</name>
</gene>
<comment type="caution">
    <text evidence="2">The sequence shown here is derived from an EMBL/GenBank/DDBJ whole genome shotgun (WGS) entry which is preliminary data.</text>
</comment>
<evidence type="ECO:0000313" key="2">
    <source>
        <dbReference type="EMBL" id="KAF2204188.1"/>
    </source>
</evidence>
<feature type="compositionally biased region" description="Polar residues" evidence="1">
    <location>
        <begin position="57"/>
        <end position="73"/>
    </location>
</feature>
<dbReference type="Proteomes" id="UP000799536">
    <property type="component" value="Unassembled WGS sequence"/>
</dbReference>
<keyword evidence="3" id="KW-1185">Reference proteome</keyword>
<dbReference type="AlphaFoldDB" id="A0A9P4MYE7"/>
<evidence type="ECO:0000256" key="1">
    <source>
        <dbReference type="SAM" id="MobiDB-lite"/>
    </source>
</evidence>
<accession>A0A9P4MYE7</accession>
<reference evidence="2" key="1">
    <citation type="journal article" date="2020" name="Stud. Mycol.">
        <title>101 Dothideomycetes genomes: a test case for predicting lifestyles and emergence of pathogens.</title>
        <authorList>
            <person name="Haridas S."/>
            <person name="Albert R."/>
            <person name="Binder M."/>
            <person name="Bloem J."/>
            <person name="Labutti K."/>
            <person name="Salamov A."/>
            <person name="Andreopoulos B."/>
            <person name="Baker S."/>
            <person name="Barry K."/>
            <person name="Bills G."/>
            <person name="Bluhm B."/>
            <person name="Cannon C."/>
            <person name="Castanera R."/>
            <person name="Culley D."/>
            <person name="Daum C."/>
            <person name="Ezra D."/>
            <person name="Gonzalez J."/>
            <person name="Henrissat B."/>
            <person name="Kuo A."/>
            <person name="Liang C."/>
            <person name="Lipzen A."/>
            <person name="Lutzoni F."/>
            <person name="Magnuson J."/>
            <person name="Mondo S."/>
            <person name="Nolan M."/>
            <person name="Ohm R."/>
            <person name="Pangilinan J."/>
            <person name="Park H.-J."/>
            <person name="Ramirez L."/>
            <person name="Alfaro M."/>
            <person name="Sun H."/>
            <person name="Tritt A."/>
            <person name="Yoshinaga Y."/>
            <person name="Zwiers L.-H."/>
            <person name="Turgeon B."/>
            <person name="Goodwin S."/>
            <person name="Spatafora J."/>
            <person name="Crous P."/>
            <person name="Grigoriev I."/>
        </authorList>
    </citation>
    <scope>NUCLEOTIDE SEQUENCE</scope>
    <source>
        <strain evidence="2">ATCC 74209</strain>
    </source>
</reference>
<protein>
    <submittedName>
        <fullName evidence="2">Uncharacterized protein</fullName>
    </submittedName>
</protein>
<evidence type="ECO:0000313" key="3">
    <source>
        <dbReference type="Proteomes" id="UP000799536"/>
    </source>
</evidence>
<proteinExistence type="predicted"/>
<sequence>MSFLTPFRLHRPAPPPSTHTFPHSLTPAKSRVLAPRLLHSYPVVSGTNLRRPPNARPLTTSTSKPRPLTSSFPAPSFLPRNEENPGPPQIHQHNAPSHWRYTTLSMHIPLRQTLVEREERLTKGCEGPEDVEPHAHDCNQGVLDASYASSWDGSAWGEEEEDENKEEEDVGERTEEWRDEWYPQGVRPCGLEGRIIWRLAARTRALLLFSLHFALRLFSSALWYICSMPCAARCSHTSSARCSGHGDFSCGS</sequence>
<feature type="region of interest" description="Disordered" evidence="1">
    <location>
        <begin position="1"/>
        <end position="26"/>
    </location>
</feature>
<feature type="region of interest" description="Disordered" evidence="1">
    <location>
        <begin position="153"/>
        <end position="176"/>
    </location>
</feature>
<organism evidence="2 3">
    <name type="scientific">Delitschia confertaspora ATCC 74209</name>
    <dbReference type="NCBI Taxonomy" id="1513339"/>
    <lineage>
        <taxon>Eukaryota</taxon>
        <taxon>Fungi</taxon>
        <taxon>Dikarya</taxon>
        <taxon>Ascomycota</taxon>
        <taxon>Pezizomycotina</taxon>
        <taxon>Dothideomycetes</taxon>
        <taxon>Pleosporomycetidae</taxon>
        <taxon>Pleosporales</taxon>
        <taxon>Delitschiaceae</taxon>
        <taxon>Delitschia</taxon>
    </lineage>
</organism>